<dbReference type="Pfam" id="PF00650">
    <property type="entry name" value="CRAL_TRIO"/>
    <property type="match status" value="1"/>
</dbReference>
<evidence type="ECO:0000259" key="1">
    <source>
        <dbReference type="PROSITE" id="PS50191"/>
    </source>
</evidence>
<reference evidence="2 3" key="1">
    <citation type="submission" date="2024-02" db="EMBL/GenBank/DDBJ databases">
        <authorList>
            <person name="Vignale AGUSTIN F."/>
            <person name="Sosa J E."/>
            <person name="Modenutti C."/>
        </authorList>
    </citation>
    <scope>NUCLEOTIDE SEQUENCE [LARGE SCALE GENOMIC DNA]</scope>
</reference>
<dbReference type="PROSITE" id="PS50191">
    <property type="entry name" value="CRAL_TRIO"/>
    <property type="match status" value="1"/>
</dbReference>
<protein>
    <recommendedName>
        <fullName evidence="1">CRAL-TRIO domain-containing protein</fullName>
    </recommendedName>
</protein>
<proteinExistence type="predicted"/>
<dbReference type="SUPFAM" id="SSF46938">
    <property type="entry name" value="CRAL/TRIO N-terminal domain"/>
    <property type="match status" value="1"/>
</dbReference>
<keyword evidence="3" id="KW-1185">Reference proteome</keyword>
<gene>
    <name evidence="2" type="ORF">ILEXP_LOCUS46934</name>
</gene>
<feature type="domain" description="CRAL-TRIO" evidence="1">
    <location>
        <begin position="100"/>
        <end position="327"/>
    </location>
</feature>
<dbReference type="EMBL" id="CAUOFW020006958">
    <property type="protein sequence ID" value="CAK9177068.1"/>
    <property type="molecule type" value="Genomic_DNA"/>
</dbReference>
<sequence>MDRNQEIVLTQMRKSVEKLMSSTEISNQPILFLPEIRNGHSLTQMRKSVEKLMSSTEKYGDPALMRFLIARSMDPDKTAKMFVQWQKWWTALVPSGFISDSEVGDELGSKKIYLQGLSKNGHPVIIVSLSYFEVTKDHGSFKGQEIGNEKLTAVLDLQQITFKNIDARGLITGFQFLQQDISFLHGFPCTFYSSFKGREIGNEKLTAVFDLQQITFKNIDARGLITGFQFLQITFVRGQTSGFDRKSGSRFIIDDRAYYPERLAKCFILNMPRFSVSVWRIVCRFLEKATLEKIVIVNNEDEMREFVREIGEEALPEEYGGRATLVALQDVVLTPL</sequence>
<name>A0ABC8U5Q4_9AQUA</name>
<dbReference type="AlphaFoldDB" id="A0ABC8U5Q4"/>
<dbReference type="CDD" id="cd00170">
    <property type="entry name" value="SEC14"/>
    <property type="match status" value="1"/>
</dbReference>
<comment type="caution">
    <text evidence="2">The sequence shown here is derived from an EMBL/GenBank/DDBJ whole genome shotgun (WGS) entry which is preliminary data.</text>
</comment>
<dbReference type="InterPro" id="IPR036273">
    <property type="entry name" value="CRAL/TRIO_N_dom_sf"/>
</dbReference>
<dbReference type="PANTHER" id="PTHR46277:SF7">
    <property type="entry name" value="CRAL-TRIO DOMAIN-CONTAINING PROTEIN"/>
    <property type="match status" value="1"/>
</dbReference>
<organism evidence="2 3">
    <name type="scientific">Ilex paraguariensis</name>
    <name type="common">yerba mate</name>
    <dbReference type="NCBI Taxonomy" id="185542"/>
    <lineage>
        <taxon>Eukaryota</taxon>
        <taxon>Viridiplantae</taxon>
        <taxon>Streptophyta</taxon>
        <taxon>Embryophyta</taxon>
        <taxon>Tracheophyta</taxon>
        <taxon>Spermatophyta</taxon>
        <taxon>Magnoliopsida</taxon>
        <taxon>eudicotyledons</taxon>
        <taxon>Gunneridae</taxon>
        <taxon>Pentapetalae</taxon>
        <taxon>asterids</taxon>
        <taxon>campanulids</taxon>
        <taxon>Aquifoliales</taxon>
        <taxon>Aquifoliaceae</taxon>
        <taxon>Ilex</taxon>
    </lineage>
</organism>
<dbReference type="InterPro" id="IPR036865">
    <property type="entry name" value="CRAL-TRIO_dom_sf"/>
</dbReference>
<dbReference type="InterPro" id="IPR001251">
    <property type="entry name" value="CRAL-TRIO_dom"/>
</dbReference>
<dbReference type="Gene3D" id="3.40.525.10">
    <property type="entry name" value="CRAL-TRIO lipid binding domain"/>
    <property type="match status" value="1"/>
</dbReference>
<evidence type="ECO:0000313" key="2">
    <source>
        <dbReference type="EMBL" id="CAK9177068.1"/>
    </source>
</evidence>
<feature type="non-terminal residue" evidence="2">
    <location>
        <position position="336"/>
    </location>
</feature>
<accession>A0ABC8U5Q4</accession>
<dbReference type="Proteomes" id="UP001642360">
    <property type="component" value="Unassembled WGS sequence"/>
</dbReference>
<evidence type="ECO:0000313" key="3">
    <source>
        <dbReference type="Proteomes" id="UP001642360"/>
    </source>
</evidence>
<dbReference type="PANTHER" id="PTHR46277">
    <property type="entry name" value="OS03G0850700 PROTEIN"/>
    <property type="match status" value="1"/>
</dbReference>
<dbReference type="SUPFAM" id="SSF52087">
    <property type="entry name" value="CRAL/TRIO domain"/>
    <property type="match status" value="1"/>
</dbReference>